<gene>
    <name evidence="2" type="ORF">B0T18DRAFT_416542</name>
</gene>
<proteinExistence type="predicted"/>
<feature type="compositionally biased region" description="Polar residues" evidence="1">
    <location>
        <begin position="48"/>
        <end position="57"/>
    </location>
</feature>
<evidence type="ECO:0000256" key="1">
    <source>
        <dbReference type="SAM" id="MobiDB-lite"/>
    </source>
</evidence>
<accession>A0AA40ERD5</accession>
<name>A0AA40ERD5_9PEZI</name>
<organism evidence="2 3">
    <name type="scientific">Schizothecium vesticola</name>
    <dbReference type="NCBI Taxonomy" id="314040"/>
    <lineage>
        <taxon>Eukaryota</taxon>
        <taxon>Fungi</taxon>
        <taxon>Dikarya</taxon>
        <taxon>Ascomycota</taxon>
        <taxon>Pezizomycotina</taxon>
        <taxon>Sordariomycetes</taxon>
        <taxon>Sordariomycetidae</taxon>
        <taxon>Sordariales</taxon>
        <taxon>Schizotheciaceae</taxon>
        <taxon>Schizothecium</taxon>
    </lineage>
</organism>
<sequence>MLPPTPVQGGDIPPAARVPPSTPRSGKQHLVSHQRSRNLGCPRDEAVHSTTRGQLQE</sequence>
<protein>
    <submittedName>
        <fullName evidence="2">Uncharacterized protein</fullName>
    </submittedName>
</protein>
<dbReference type="EMBL" id="JAUKUD010000005">
    <property type="protein sequence ID" value="KAK0744099.1"/>
    <property type="molecule type" value="Genomic_DNA"/>
</dbReference>
<dbReference type="Proteomes" id="UP001172155">
    <property type="component" value="Unassembled WGS sequence"/>
</dbReference>
<feature type="region of interest" description="Disordered" evidence="1">
    <location>
        <begin position="1"/>
        <end position="57"/>
    </location>
</feature>
<evidence type="ECO:0000313" key="2">
    <source>
        <dbReference type="EMBL" id="KAK0744099.1"/>
    </source>
</evidence>
<comment type="caution">
    <text evidence="2">The sequence shown here is derived from an EMBL/GenBank/DDBJ whole genome shotgun (WGS) entry which is preliminary data.</text>
</comment>
<dbReference type="AlphaFoldDB" id="A0AA40ERD5"/>
<keyword evidence="3" id="KW-1185">Reference proteome</keyword>
<evidence type="ECO:0000313" key="3">
    <source>
        <dbReference type="Proteomes" id="UP001172155"/>
    </source>
</evidence>
<reference evidence="2" key="1">
    <citation type="submission" date="2023-06" db="EMBL/GenBank/DDBJ databases">
        <title>Genome-scale phylogeny and comparative genomics of the fungal order Sordariales.</title>
        <authorList>
            <consortium name="Lawrence Berkeley National Laboratory"/>
            <person name="Hensen N."/>
            <person name="Bonometti L."/>
            <person name="Westerberg I."/>
            <person name="Brannstrom I.O."/>
            <person name="Guillou S."/>
            <person name="Cros-Aarteil S."/>
            <person name="Calhoun S."/>
            <person name="Haridas S."/>
            <person name="Kuo A."/>
            <person name="Mondo S."/>
            <person name="Pangilinan J."/>
            <person name="Riley R."/>
            <person name="LaButti K."/>
            <person name="Andreopoulos B."/>
            <person name="Lipzen A."/>
            <person name="Chen C."/>
            <person name="Yanf M."/>
            <person name="Daum C."/>
            <person name="Ng V."/>
            <person name="Clum A."/>
            <person name="Steindorff A."/>
            <person name="Ohm R."/>
            <person name="Martin F."/>
            <person name="Silar P."/>
            <person name="Natvig D."/>
            <person name="Lalanne C."/>
            <person name="Gautier V."/>
            <person name="Ament-velasquez S.L."/>
            <person name="Kruys A."/>
            <person name="Hutchinson M.I."/>
            <person name="Powell A.J."/>
            <person name="Barry K."/>
            <person name="Miller A.N."/>
            <person name="Grigoriev I.V."/>
            <person name="Debuchy R."/>
            <person name="Gladieux P."/>
            <person name="Thoren M.H."/>
            <person name="Johannesson H."/>
        </authorList>
    </citation>
    <scope>NUCLEOTIDE SEQUENCE</scope>
    <source>
        <strain evidence="2">SMH3187-1</strain>
    </source>
</reference>
<feature type="compositionally biased region" description="Basic residues" evidence="1">
    <location>
        <begin position="26"/>
        <end position="36"/>
    </location>
</feature>